<gene>
    <name evidence="1" type="ORF">DYB30_008562</name>
</gene>
<reference evidence="1 2" key="1">
    <citation type="submission" date="2018-08" db="EMBL/GenBank/DDBJ databases">
        <title>Aphanomyces genome sequencing and annotation.</title>
        <authorList>
            <person name="Minardi D."/>
            <person name="Oidtmann B."/>
            <person name="Van Der Giezen M."/>
            <person name="Studholme D.J."/>
        </authorList>
    </citation>
    <scope>NUCLEOTIDE SEQUENCE [LARGE SCALE GENOMIC DNA]</scope>
    <source>
        <strain evidence="1 2">D2</strain>
    </source>
</reference>
<name>A0A397DQG0_APHAT</name>
<accession>A0A397DQG0</accession>
<dbReference type="Proteomes" id="UP000266643">
    <property type="component" value="Unassembled WGS sequence"/>
</dbReference>
<proteinExistence type="predicted"/>
<dbReference type="AlphaFoldDB" id="A0A397DQG0"/>
<sequence>MALLPRHAEVEALFWQLDPAGRGFIGAHDLHIHLQKYQPTNEAGASQPMDSPPSPQVQYRSSLRVDEKKFFDALQDKVRGGVIATLSSRKDGVVLYHTIADSVAAVLQLPGANNQSTAKKTNRHHLSNTAVLLDQQAAASIEPATTPSETLKQPAQDDYPARRSSLKLGYDYDQEPGPGDLTANLLSNASLHHVLSEPEKLERVLRQRHARRVLLIQNILERRSDLKMCFDMMPYRQTPHGLVLLTVDEIADILTCARMNIPLKTPDEAKTLLREIVPPNLDQLSTTIRTPSSSRRQNYALSPATCEVSIRAKLLQFSTLKDVSVMQWNTTGAIIVRHAFKGLSRDTVAVASTGTFDALCRNVDLKHICTRLALDLTQTELNFLVSKVDADKQGCFSSTSLFQAFTQLLYAL</sequence>
<organism evidence="1 2">
    <name type="scientific">Aphanomyces astaci</name>
    <name type="common">Crayfish plague agent</name>
    <dbReference type="NCBI Taxonomy" id="112090"/>
    <lineage>
        <taxon>Eukaryota</taxon>
        <taxon>Sar</taxon>
        <taxon>Stramenopiles</taxon>
        <taxon>Oomycota</taxon>
        <taxon>Saprolegniomycetes</taxon>
        <taxon>Saprolegniales</taxon>
        <taxon>Verrucalvaceae</taxon>
        <taxon>Aphanomyces</taxon>
    </lineage>
</organism>
<dbReference type="EMBL" id="QUTD01004366">
    <property type="protein sequence ID" value="RHY68451.1"/>
    <property type="molecule type" value="Genomic_DNA"/>
</dbReference>
<evidence type="ECO:0000313" key="1">
    <source>
        <dbReference type="EMBL" id="RHY68451.1"/>
    </source>
</evidence>
<comment type="caution">
    <text evidence="1">The sequence shown here is derived from an EMBL/GenBank/DDBJ whole genome shotgun (WGS) entry which is preliminary data.</text>
</comment>
<dbReference type="VEuPathDB" id="FungiDB:H257_07266"/>
<protein>
    <submittedName>
        <fullName evidence="1">Uncharacterized protein</fullName>
    </submittedName>
</protein>
<evidence type="ECO:0000313" key="2">
    <source>
        <dbReference type="Proteomes" id="UP000266643"/>
    </source>
</evidence>